<accession>A0AAN6XF44</accession>
<sequence length="482" mass="54530">MVHLLDLPDELLMQICEGLPPIDEQPHHATDIKSCRLTCQRLCAASSHLLVPVVAVDCRLASLERFNEIIHHPAIGKGVRTVRIPLHSYRRELSEVRTSFVKFIAEPAIHDLKNLHDAGAALGLFRRLMDQDLGLQGEHTKHDDHVWLRALDLVHGEYQRLFREQELLRRDGHFANTVALALAKMPHGTALVFDDKSCSKLDAANIEPIFQKHCCSLDLNPDFWRFEWYQMLSPNTWTYLVSDDFGWGPFSPNPAFEEPHLDFVLNLPSAIARAGGKLRHLQFHLKHHRDLDAVPLRIAAQPDFTMAMQEVEAITVIMRERHEDMTADGFTSLLLAKASNLRSLYMSLAYAGLQLRGLVSRPLHHLRQLHLDRAEIKVSELVDLLSGLPEYLDAMHLGFVVLAEGTWAQALDALREKSYGSLMIEAPDQPGHDDARWAFEPMGNIVYADRTGWLVVARRRVLGSLSPAEAFVLKLTSTNPCR</sequence>
<dbReference type="AlphaFoldDB" id="A0AAN6XF44"/>
<dbReference type="InterPro" id="IPR001810">
    <property type="entry name" value="F-box_dom"/>
</dbReference>
<protein>
    <recommendedName>
        <fullName evidence="1">F-box domain-containing protein</fullName>
    </recommendedName>
</protein>
<gene>
    <name evidence="2" type="ORF">QBC40DRAFT_176129</name>
</gene>
<dbReference type="EMBL" id="MU863931">
    <property type="protein sequence ID" value="KAK4199470.1"/>
    <property type="molecule type" value="Genomic_DNA"/>
</dbReference>
<dbReference type="Pfam" id="PF00646">
    <property type="entry name" value="F-box"/>
    <property type="match status" value="1"/>
</dbReference>
<reference evidence="2" key="2">
    <citation type="submission" date="2023-05" db="EMBL/GenBank/DDBJ databases">
        <authorList>
            <consortium name="Lawrence Berkeley National Laboratory"/>
            <person name="Steindorff A."/>
            <person name="Hensen N."/>
            <person name="Bonometti L."/>
            <person name="Westerberg I."/>
            <person name="Brannstrom I.O."/>
            <person name="Guillou S."/>
            <person name="Cros-Aarteil S."/>
            <person name="Calhoun S."/>
            <person name="Haridas S."/>
            <person name="Kuo A."/>
            <person name="Mondo S."/>
            <person name="Pangilinan J."/>
            <person name="Riley R."/>
            <person name="Labutti K."/>
            <person name="Andreopoulos B."/>
            <person name="Lipzen A."/>
            <person name="Chen C."/>
            <person name="Yanf M."/>
            <person name="Daum C."/>
            <person name="Ng V."/>
            <person name="Clum A."/>
            <person name="Ohm R."/>
            <person name="Martin F."/>
            <person name="Silar P."/>
            <person name="Natvig D."/>
            <person name="Lalanne C."/>
            <person name="Gautier V."/>
            <person name="Ament-Velasquez S.L."/>
            <person name="Kruys A."/>
            <person name="Hutchinson M.I."/>
            <person name="Powell A.J."/>
            <person name="Barry K."/>
            <person name="Miller A.N."/>
            <person name="Grigoriev I.V."/>
            <person name="Debuchy R."/>
            <person name="Gladieux P."/>
            <person name="Thoren M.H."/>
            <person name="Johannesson H."/>
        </authorList>
    </citation>
    <scope>NUCLEOTIDE SEQUENCE</scope>
    <source>
        <strain evidence="2">CBS 315.58</strain>
    </source>
</reference>
<proteinExistence type="predicted"/>
<reference evidence="2" key="1">
    <citation type="journal article" date="2023" name="Mol. Phylogenet. Evol.">
        <title>Genome-scale phylogeny and comparative genomics of the fungal order Sordariales.</title>
        <authorList>
            <person name="Hensen N."/>
            <person name="Bonometti L."/>
            <person name="Westerberg I."/>
            <person name="Brannstrom I.O."/>
            <person name="Guillou S."/>
            <person name="Cros-Aarteil S."/>
            <person name="Calhoun S."/>
            <person name="Haridas S."/>
            <person name="Kuo A."/>
            <person name="Mondo S."/>
            <person name="Pangilinan J."/>
            <person name="Riley R."/>
            <person name="LaButti K."/>
            <person name="Andreopoulos B."/>
            <person name="Lipzen A."/>
            <person name="Chen C."/>
            <person name="Yan M."/>
            <person name="Daum C."/>
            <person name="Ng V."/>
            <person name="Clum A."/>
            <person name="Steindorff A."/>
            <person name="Ohm R.A."/>
            <person name="Martin F."/>
            <person name="Silar P."/>
            <person name="Natvig D.O."/>
            <person name="Lalanne C."/>
            <person name="Gautier V."/>
            <person name="Ament-Velasquez S.L."/>
            <person name="Kruys A."/>
            <person name="Hutchinson M.I."/>
            <person name="Powell A.J."/>
            <person name="Barry K."/>
            <person name="Miller A.N."/>
            <person name="Grigoriev I.V."/>
            <person name="Debuchy R."/>
            <person name="Gladieux P."/>
            <person name="Hiltunen Thoren M."/>
            <person name="Johannesson H."/>
        </authorList>
    </citation>
    <scope>NUCLEOTIDE SEQUENCE</scope>
    <source>
        <strain evidence="2">CBS 315.58</strain>
    </source>
</reference>
<feature type="domain" description="F-box" evidence="1">
    <location>
        <begin position="4"/>
        <end position="47"/>
    </location>
</feature>
<name>A0AAN6XF44_9PEZI</name>
<evidence type="ECO:0000313" key="2">
    <source>
        <dbReference type="EMBL" id="KAK4199470.1"/>
    </source>
</evidence>
<dbReference type="CDD" id="cd09917">
    <property type="entry name" value="F-box_SF"/>
    <property type="match status" value="1"/>
</dbReference>
<comment type="caution">
    <text evidence="2">The sequence shown here is derived from an EMBL/GenBank/DDBJ whole genome shotgun (WGS) entry which is preliminary data.</text>
</comment>
<organism evidence="2 3">
    <name type="scientific">Triangularia verruculosa</name>
    <dbReference type="NCBI Taxonomy" id="2587418"/>
    <lineage>
        <taxon>Eukaryota</taxon>
        <taxon>Fungi</taxon>
        <taxon>Dikarya</taxon>
        <taxon>Ascomycota</taxon>
        <taxon>Pezizomycotina</taxon>
        <taxon>Sordariomycetes</taxon>
        <taxon>Sordariomycetidae</taxon>
        <taxon>Sordariales</taxon>
        <taxon>Podosporaceae</taxon>
        <taxon>Triangularia</taxon>
    </lineage>
</organism>
<dbReference type="Proteomes" id="UP001303160">
    <property type="component" value="Unassembled WGS sequence"/>
</dbReference>
<evidence type="ECO:0000313" key="3">
    <source>
        <dbReference type="Proteomes" id="UP001303160"/>
    </source>
</evidence>
<evidence type="ECO:0000259" key="1">
    <source>
        <dbReference type="Pfam" id="PF00646"/>
    </source>
</evidence>
<keyword evidence="3" id="KW-1185">Reference proteome</keyword>